<evidence type="ECO:0000313" key="1">
    <source>
        <dbReference type="EMBL" id="TWT47276.1"/>
    </source>
</evidence>
<gene>
    <name evidence="1" type="ORF">Pla111_08890</name>
</gene>
<proteinExistence type="predicted"/>
<evidence type="ECO:0000313" key="2">
    <source>
        <dbReference type="Proteomes" id="UP000318995"/>
    </source>
</evidence>
<accession>A0A5C5W8R0</accession>
<dbReference type="RefSeq" id="WP_146571773.1">
    <property type="nucleotide sequence ID" value="NZ_SJPH01000002.1"/>
</dbReference>
<dbReference type="OrthoDB" id="261242at2"/>
<keyword evidence="2" id="KW-1185">Reference proteome</keyword>
<organism evidence="1 2">
    <name type="scientific">Botrimarina hoheduenensis</name>
    <dbReference type="NCBI Taxonomy" id="2528000"/>
    <lineage>
        <taxon>Bacteria</taxon>
        <taxon>Pseudomonadati</taxon>
        <taxon>Planctomycetota</taxon>
        <taxon>Planctomycetia</taxon>
        <taxon>Pirellulales</taxon>
        <taxon>Lacipirellulaceae</taxon>
        <taxon>Botrimarina</taxon>
    </lineage>
</organism>
<reference evidence="1 2" key="1">
    <citation type="submission" date="2019-02" db="EMBL/GenBank/DDBJ databases">
        <title>Deep-cultivation of Planctomycetes and their phenomic and genomic characterization uncovers novel biology.</title>
        <authorList>
            <person name="Wiegand S."/>
            <person name="Jogler M."/>
            <person name="Boedeker C."/>
            <person name="Pinto D."/>
            <person name="Vollmers J."/>
            <person name="Rivas-Marin E."/>
            <person name="Kohn T."/>
            <person name="Peeters S.H."/>
            <person name="Heuer A."/>
            <person name="Rast P."/>
            <person name="Oberbeckmann S."/>
            <person name="Bunk B."/>
            <person name="Jeske O."/>
            <person name="Meyerdierks A."/>
            <person name="Storesund J.E."/>
            <person name="Kallscheuer N."/>
            <person name="Luecker S."/>
            <person name="Lage O.M."/>
            <person name="Pohl T."/>
            <person name="Merkel B.J."/>
            <person name="Hornburger P."/>
            <person name="Mueller R.-W."/>
            <person name="Bruemmer F."/>
            <person name="Labrenz M."/>
            <person name="Spormann A.M."/>
            <person name="Op Den Camp H."/>
            <person name="Overmann J."/>
            <person name="Amann R."/>
            <person name="Jetten M.S.M."/>
            <person name="Mascher T."/>
            <person name="Medema M.H."/>
            <person name="Devos D.P."/>
            <person name="Kaster A.-K."/>
            <person name="Ovreas L."/>
            <person name="Rohde M."/>
            <person name="Galperin M.Y."/>
            <person name="Jogler C."/>
        </authorList>
    </citation>
    <scope>NUCLEOTIDE SEQUENCE [LARGE SCALE GENOMIC DNA]</scope>
    <source>
        <strain evidence="1 2">Pla111</strain>
    </source>
</reference>
<sequence>MDGFRGPCWDWCDGVALLDAGLLRARVAGGEEGGAGFSDIRWPGTDPSLAKLQLLSVIGSTKGAEVRLPKGDAYLRGTDLVRTHPSSPGFAYRCQTYRSCRALPRLGGVALTLTLSLQTNRLDGSPRVAVRSLLDDAHQLGDAPVVLGHSDRVAIAPLPDDAAETSFAVDRSGATLWFAPPFLEKGVIRRAQFVAILAPAPLVAETVQAALVELATAPLPLTT</sequence>
<dbReference type="Proteomes" id="UP000318995">
    <property type="component" value="Unassembled WGS sequence"/>
</dbReference>
<protein>
    <submittedName>
        <fullName evidence="1">Uncharacterized protein</fullName>
    </submittedName>
</protein>
<name>A0A5C5W8R0_9BACT</name>
<dbReference type="AlphaFoldDB" id="A0A5C5W8R0"/>
<comment type="caution">
    <text evidence="1">The sequence shown here is derived from an EMBL/GenBank/DDBJ whole genome shotgun (WGS) entry which is preliminary data.</text>
</comment>
<dbReference type="EMBL" id="SJPH01000002">
    <property type="protein sequence ID" value="TWT47276.1"/>
    <property type="molecule type" value="Genomic_DNA"/>
</dbReference>